<sequence>MLAGGRATQKDVAKAAGVSQATVSLVLSGGGALSIPAETWARITKAAKDLGYVPNRFAQALKTSRSMTIACIVPDITNPFYPSLIRGIQSVTDGLNYDVIAVNTDGSSDRERHFLDWARQGRVDGVIGVFFTLRASDFSPLIEAGVPIVRIESSKKRGGDIAVDDIFVDSQAAAFAVTEYLIAQGHQRIAMIAGRGGPQGNRIEGYLTALANAGYEEHVVVDDEFSEIGGIRAAETILASAFRPTAIFAANDLMAIGVMQTLRERNIDIPGDIAVVGFDDISAAKLVTPTLTTVAQFQWQMGERAAHTLMERLRGTKTGAGTALEMPFELIKRGSTQTP</sequence>
<protein>
    <submittedName>
        <fullName evidence="5">LacI family transcriptional regulator</fullName>
    </submittedName>
</protein>
<dbReference type="InterPro" id="IPR000843">
    <property type="entry name" value="HTH_LacI"/>
</dbReference>
<dbReference type="GO" id="GO:0003700">
    <property type="term" value="F:DNA-binding transcription factor activity"/>
    <property type="evidence" value="ECO:0007669"/>
    <property type="project" value="TreeGrafter"/>
</dbReference>
<dbReference type="Pfam" id="PF00356">
    <property type="entry name" value="LacI"/>
    <property type="match status" value="1"/>
</dbReference>
<evidence type="ECO:0000313" key="6">
    <source>
        <dbReference type="Proteomes" id="UP000282195"/>
    </source>
</evidence>
<keyword evidence="6" id="KW-1185">Reference proteome</keyword>
<gene>
    <name evidence="5" type="ORF">CCGE525_29030</name>
</gene>
<accession>A0A387FUC2</accession>
<dbReference type="PANTHER" id="PTHR30146">
    <property type="entry name" value="LACI-RELATED TRANSCRIPTIONAL REPRESSOR"/>
    <property type="match status" value="1"/>
</dbReference>
<reference evidence="5 6" key="1">
    <citation type="submission" date="2018-10" db="EMBL/GenBank/DDBJ databases">
        <title>Rhizobium etli, R. leguminosarum and a new Rhizobium genospecies from Phaseolus dumosus.</title>
        <authorList>
            <person name="Ramirez-Puebla S.T."/>
            <person name="Rogel-Hernandez M.A."/>
            <person name="Guerrero G."/>
            <person name="Ormeno-Orrillo E."/>
            <person name="Martinez-Romero J.C."/>
            <person name="Negrete-Yankelevich S."/>
            <person name="Martinez-Romero E."/>
        </authorList>
    </citation>
    <scope>NUCLEOTIDE SEQUENCE [LARGE SCALE GENOMIC DNA]</scope>
    <source>
        <strain evidence="5 6">CCGE525</strain>
        <plasmid evidence="6">prccge525c</plasmid>
    </source>
</reference>
<dbReference type="PANTHER" id="PTHR30146:SF109">
    <property type="entry name" value="HTH-TYPE TRANSCRIPTIONAL REGULATOR GALS"/>
    <property type="match status" value="1"/>
</dbReference>
<dbReference type="InterPro" id="IPR046335">
    <property type="entry name" value="LacI/GalR-like_sensor"/>
</dbReference>
<evidence type="ECO:0000256" key="2">
    <source>
        <dbReference type="ARBA" id="ARBA00023125"/>
    </source>
</evidence>
<dbReference type="Pfam" id="PF13377">
    <property type="entry name" value="Peripla_BP_3"/>
    <property type="match status" value="1"/>
</dbReference>
<dbReference type="PROSITE" id="PS50932">
    <property type="entry name" value="HTH_LACI_2"/>
    <property type="match status" value="1"/>
</dbReference>
<dbReference type="CDD" id="cd01392">
    <property type="entry name" value="HTH_LacI"/>
    <property type="match status" value="1"/>
</dbReference>
<organism evidence="5 6">
    <name type="scientific">Rhizobium jaguaris</name>
    <dbReference type="NCBI Taxonomy" id="1312183"/>
    <lineage>
        <taxon>Bacteria</taxon>
        <taxon>Pseudomonadati</taxon>
        <taxon>Pseudomonadota</taxon>
        <taxon>Alphaproteobacteria</taxon>
        <taxon>Hyphomicrobiales</taxon>
        <taxon>Rhizobiaceae</taxon>
        <taxon>Rhizobium/Agrobacterium group</taxon>
        <taxon>Rhizobium</taxon>
    </lineage>
</organism>
<dbReference type="SMART" id="SM00354">
    <property type="entry name" value="HTH_LACI"/>
    <property type="match status" value="1"/>
</dbReference>
<feature type="domain" description="HTH lacI-type" evidence="4">
    <location>
        <begin position="7"/>
        <end position="63"/>
    </location>
</feature>
<name>A0A387FUC2_9HYPH</name>
<dbReference type="InterPro" id="IPR028082">
    <property type="entry name" value="Peripla_BP_I"/>
</dbReference>
<evidence type="ECO:0000313" key="5">
    <source>
        <dbReference type="EMBL" id="AYG62780.1"/>
    </source>
</evidence>
<evidence type="ECO:0000256" key="1">
    <source>
        <dbReference type="ARBA" id="ARBA00023015"/>
    </source>
</evidence>
<keyword evidence="5" id="KW-0614">Plasmid</keyword>
<dbReference type="SUPFAM" id="SSF53822">
    <property type="entry name" value="Periplasmic binding protein-like I"/>
    <property type="match status" value="1"/>
</dbReference>
<keyword evidence="2" id="KW-0238">DNA-binding</keyword>
<dbReference type="CDD" id="cd06267">
    <property type="entry name" value="PBP1_LacI_sugar_binding-like"/>
    <property type="match status" value="1"/>
</dbReference>
<dbReference type="OrthoDB" id="7946617at2"/>
<dbReference type="AlphaFoldDB" id="A0A387FUC2"/>
<dbReference type="Gene3D" id="1.10.260.40">
    <property type="entry name" value="lambda repressor-like DNA-binding domains"/>
    <property type="match status" value="1"/>
</dbReference>
<proteinExistence type="predicted"/>
<dbReference type="Gene3D" id="3.40.50.2300">
    <property type="match status" value="2"/>
</dbReference>
<dbReference type="InterPro" id="IPR010982">
    <property type="entry name" value="Lambda_DNA-bd_dom_sf"/>
</dbReference>
<dbReference type="RefSeq" id="WP_120707692.1">
    <property type="nucleotide sequence ID" value="NZ_CP032695.1"/>
</dbReference>
<keyword evidence="1" id="KW-0805">Transcription regulation</keyword>
<geneLocation type="plasmid" evidence="6">
    <name>prccge525c</name>
</geneLocation>
<keyword evidence="3" id="KW-0804">Transcription</keyword>
<dbReference type="KEGG" id="rjg:CCGE525_29030"/>
<evidence type="ECO:0000259" key="4">
    <source>
        <dbReference type="PROSITE" id="PS50932"/>
    </source>
</evidence>
<dbReference type="Proteomes" id="UP000282195">
    <property type="component" value="Plasmid pRCCGE525c"/>
</dbReference>
<evidence type="ECO:0000256" key="3">
    <source>
        <dbReference type="ARBA" id="ARBA00023163"/>
    </source>
</evidence>
<dbReference type="GO" id="GO:0000976">
    <property type="term" value="F:transcription cis-regulatory region binding"/>
    <property type="evidence" value="ECO:0007669"/>
    <property type="project" value="TreeGrafter"/>
</dbReference>
<dbReference type="EMBL" id="CP032695">
    <property type="protein sequence ID" value="AYG62780.1"/>
    <property type="molecule type" value="Genomic_DNA"/>
</dbReference>
<dbReference type="SUPFAM" id="SSF47413">
    <property type="entry name" value="lambda repressor-like DNA-binding domains"/>
    <property type="match status" value="1"/>
</dbReference>